<feature type="region of interest" description="Disordered" evidence="1">
    <location>
        <begin position="176"/>
        <end position="213"/>
    </location>
</feature>
<proteinExistence type="predicted"/>
<reference evidence="2 3" key="1">
    <citation type="journal article" date="2019" name="Int. J. Syst. Evol. Microbiol.">
        <title>The Global Catalogue of Microorganisms (GCM) 10K type strain sequencing project: providing services to taxonomists for standard genome sequencing and annotation.</title>
        <authorList>
            <consortium name="The Broad Institute Genomics Platform"/>
            <consortium name="The Broad Institute Genome Sequencing Center for Infectious Disease"/>
            <person name="Wu L."/>
            <person name="Ma J."/>
        </authorList>
    </citation>
    <scope>NUCLEOTIDE SEQUENCE [LARGE SCALE GENOMIC DNA]</scope>
    <source>
        <strain evidence="2 3">CGMCC 1.3239</strain>
    </source>
</reference>
<keyword evidence="3" id="KW-1185">Reference proteome</keyword>
<sequence>MNVRGERECRDCGGRWSYYETGTVECPACGSVRSVGVEGRATHTDSPVSLDLAAHRTRFGEARGTLPTDDVDALKHELRTYLRKRGFIDGGELRTLDDTVLAARELLEAVDVYDRRRDPSDADREYLLALLAGAEEGKRPEATEVPESMRVARGAAAARAVSEYRDDLLTFLDELASTPGRDGEPIGGADQHDDIDSSPTVSVSGDEAESRVAPARQLLGRVRDRTKRVDALGGDVAPTAADALVEAVNAVGEYVRTGDGEALDRARSRLADTEA</sequence>
<dbReference type="Proteomes" id="UP001596442">
    <property type="component" value="Unassembled WGS sequence"/>
</dbReference>
<dbReference type="InterPro" id="IPR055541">
    <property type="entry name" value="DUF7117"/>
</dbReference>
<comment type="caution">
    <text evidence="2">The sequence shown here is derived from an EMBL/GenBank/DDBJ whole genome shotgun (WGS) entry which is preliminary data.</text>
</comment>
<protein>
    <recommendedName>
        <fullName evidence="4">TFIIB-type zinc ribbon-containing protein</fullName>
    </recommendedName>
</protein>
<dbReference type="RefSeq" id="WP_379779077.1">
    <property type="nucleotide sequence ID" value="NZ_JBHSWW010000019.1"/>
</dbReference>
<gene>
    <name evidence="2" type="ORF">ACFQEU_02800</name>
</gene>
<organism evidence="2 3">
    <name type="scientific">Halorubrum tibetense</name>
    <dbReference type="NCBI Taxonomy" id="175631"/>
    <lineage>
        <taxon>Archaea</taxon>
        <taxon>Methanobacteriati</taxon>
        <taxon>Methanobacteriota</taxon>
        <taxon>Stenosarchaea group</taxon>
        <taxon>Halobacteria</taxon>
        <taxon>Halobacteriales</taxon>
        <taxon>Haloferacaceae</taxon>
        <taxon>Halorubrum</taxon>
    </lineage>
</organism>
<dbReference type="EMBL" id="JBHSWW010000019">
    <property type="protein sequence ID" value="MFC6752405.1"/>
    <property type="molecule type" value="Genomic_DNA"/>
</dbReference>
<evidence type="ECO:0000313" key="3">
    <source>
        <dbReference type="Proteomes" id="UP001596442"/>
    </source>
</evidence>
<dbReference type="Pfam" id="PF23430">
    <property type="entry name" value="DUF7117"/>
    <property type="match status" value="2"/>
</dbReference>
<accession>A0ABD5S7I0</accession>
<evidence type="ECO:0000256" key="1">
    <source>
        <dbReference type="SAM" id="MobiDB-lite"/>
    </source>
</evidence>
<evidence type="ECO:0008006" key="4">
    <source>
        <dbReference type="Google" id="ProtNLM"/>
    </source>
</evidence>
<name>A0ABD5S7I0_9EURY</name>
<evidence type="ECO:0000313" key="2">
    <source>
        <dbReference type="EMBL" id="MFC6752405.1"/>
    </source>
</evidence>
<dbReference type="AlphaFoldDB" id="A0ABD5S7I0"/>